<evidence type="ECO:0000256" key="1">
    <source>
        <dbReference type="SAM" id="SignalP"/>
    </source>
</evidence>
<feature type="chain" id="PRO_5040280851" description="Carboxylesterase type B domain-containing protein" evidence="1">
    <location>
        <begin position="22"/>
        <end position="597"/>
    </location>
</feature>
<feature type="signal peptide" evidence="1">
    <location>
        <begin position="1"/>
        <end position="21"/>
    </location>
</feature>
<dbReference type="Proteomes" id="UP000782241">
    <property type="component" value="Unassembled WGS sequence"/>
</dbReference>
<reference evidence="3" key="1">
    <citation type="submission" date="2021-04" db="EMBL/GenBank/DDBJ databases">
        <title>Draft genome of Fusarium avenaceum strain F156N33, isolated from an atmospheric sample in Virginia.</title>
        <authorList>
            <person name="Yang S."/>
            <person name="Vinatzer B.A."/>
            <person name="Coleman J."/>
        </authorList>
    </citation>
    <scope>NUCLEOTIDE SEQUENCE</scope>
    <source>
        <strain evidence="3">F156N33</strain>
    </source>
</reference>
<dbReference type="InterPro" id="IPR029058">
    <property type="entry name" value="AB_hydrolase_fold"/>
</dbReference>
<dbReference type="Gene3D" id="3.40.50.1820">
    <property type="entry name" value="alpha/beta hydrolase"/>
    <property type="match status" value="1"/>
</dbReference>
<dbReference type="InterPro" id="IPR050309">
    <property type="entry name" value="Type-B_Carboxylest/Lipase"/>
</dbReference>
<dbReference type="AlphaFoldDB" id="A0A9P7KPM8"/>
<gene>
    <name evidence="3" type="ORF">KAF25_006909</name>
</gene>
<dbReference type="SUPFAM" id="SSF53474">
    <property type="entry name" value="alpha/beta-Hydrolases"/>
    <property type="match status" value="1"/>
</dbReference>
<evidence type="ECO:0000313" key="3">
    <source>
        <dbReference type="EMBL" id="KAG5657958.1"/>
    </source>
</evidence>
<sequence>MLALRFSWLIVLAKVTPFTQALDIVSHGDSDVPTLNLPWGRYEGHPFPDDDNIILFENVRFGAKPLLFGAPESPSWSNSSVQPPSDGRDCIQIDISGIANPPGGKDPTNDPADSDSKTSQDCLFLDLYVPKTILDAPQGALAPVVVWIYGGAFAFGSKNQLGPLYTGQSFLTASKYQTIFVAGNYRVGAYGWLAGNYMQTTETAQTNAGLYDQALLFEWVQTYINQVNGDKSQVSAYGESAGASSILHHLVREGGTVDPTFHRFGVQSPAFEWAWDNSKNGKLDAIYKNFSNLAGCGQNFDIDCLRASKNLSDANQALFDSVQKTGLFPVGPAVDDGWIKTIPTISFAAGQFWKQIDSAIISHVSNETASFTPEGITSEEAFNDFLGLFLPGSKLSNVRRQIAQQYNCTVLFGGDYTACIATTIRDASFTCNTRDLYSAYPTVSYMMRYSFPLESFAYHATDLVALFSNSVDQAVQLLAKKLSPPLAKMYANSLINTGVAAAYQTYFAALALSGNPNALELPKVAGVQPPKWTVADGSGDLLKDVLTVQIPSGQEAFVLTSDDQNGKERCAFWTKLAEEIESSDEMHLQDPALYIEL</sequence>
<comment type="caution">
    <text evidence="3">The sequence shown here is derived from an EMBL/GenBank/DDBJ whole genome shotgun (WGS) entry which is preliminary data.</text>
</comment>
<dbReference type="InterPro" id="IPR002018">
    <property type="entry name" value="CarbesteraseB"/>
</dbReference>
<organism evidence="3 4">
    <name type="scientific">Fusarium avenaceum</name>
    <dbReference type="NCBI Taxonomy" id="40199"/>
    <lineage>
        <taxon>Eukaryota</taxon>
        <taxon>Fungi</taxon>
        <taxon>Dikarya</taxon>
        <taxon>Ascomycota</taxon>
        <taxon>Pezizomycotina</taxon>
        <taxon>Sordariomycetes</taxon>
        <taxon>Hypocreomycetidae</taxon>
        <taxon>Hypocreales</taxon>
        <taxon>Nectriaceae</taxon>
        <taxon>Fusarium</taxon>
        <taxon>Fusarium tricinctum species complex</taxon>
    </lineage>
</organism>
<dbReference type="Pfam" id="PF00135">
    <property type="entry name" value="COesterase"/>
    <property type="match status" value="1"/>
</dbReference>
<evidence type="ECO:0000259" key="2">
    <source>
        <dbReference type="Pfam" id="PF00135"/>
    </source>
</evidence>
<dbReference type="PANTHER" id="PTHR11559">
    <property type="entry name" value="CARBOXYLESTERASE"/>
    <property type="match status" value="1"/>
</dbReference>
<evidence type="ECO:0000313" key="4">
    <source>
        <dbReference type="Proteomes" id="UP000782241"/>
    </source>
</evidence>
<protein>
    <recommendedName>
        <fullName evidence="2">Carboxylesterase type B domain-containing protein</fullName>
    </recommendedName>
</protein>
<keyword evidence="1" id="KW-0732">Signal</keyword>
<proteinExistence type="predicted"/>
<accession>A0A9P7KPM8</accession>
<dbReference type="EMBL" id="JAGPUO010000015">
    <property type="protein sequence ID" value="KAG5657958.1"/>
    <property type="molecule type" value="Genomic_DNA"/>
</dbReference>
<keyword evidence="4" id="KW-1185">Reference proteome</keyword>
<feature type="domain" description="Carboxylesterase type B" evidence="2">
    <location>
        <begin position="33"/>
        <end position="535"/>
    </location>
</feature>
<name>A0A9P7KPM8_9HYPO</name>